<evidence type="ECO:0000256" key="5">
    <source>
        <dbReference type="ARBA" id="ARBA00023163"/>
    </source>
</evidence>
<dbReference type="InterPro" id="IPR001789">
    <property type="entry name" value="Sig_transdc_resp-reg_receiver"/>
</dbReference>
<dbReference type="RefSeq" id="WP_329411878.1">
    <property type="nucleotide sequence ID" value="NZ_CP109441.1"/>
</dbReference>
<dbReference type="PANTHER" id="PTHR48111:SF1">
    <property type="entry name" value="TWO-COMPONENT RESPONSE REGULATOR ORR33"/>
    <property type="match status" value="1"/>
</dbReference>
<evidence type="ECO:0000259" key="8">
    <source>
        <dbReference type="PROSITE" id="PS50110"/>
    </source>
</evidence>
<dbReference type="SMART" id="SM00448">
    <property type="entry name" value="REC"/>
    <property type="match status" value="1"/>
</dbReference>
<evidence type="ECO:0000256" key="4">
    <source>
        <dbReference type="ARBA" id="ARBA00023125"/>
    </source>
</evidence>
<dbReference type="InterPro" id="IPR011006">
    <property type="entry name" value="CheY-like_superfamily"/>
</dbReference>
<keyword evidence="11" id="KW-1185">Reference proteome</keyword>
<gene>
    <name evidence="10" type="ORF">OG563_05805</name>
</gene>
<dbReference type="InterPro" id="IPR001867">
    <property type="entry name" value="OmpR/PhoB-type_DNA-bd"/>
</dbReference>
<dbReference type="SUPFAM" id="SSF52172">
    <property type="entry name" value="CheY-like"/>
    <property type="match status" value="1"/>
</dbReference>
<keyword evidence="1 6" id="KW-0597">Phosphoprotein</keyword>
<keyword evidence="4 7" id="KW-0238">DNA-binding</keyword>
<evidence type="ECO:0000256" key="2">
    <source>
        <dbReference type="ARBA" id="ARBA00023012"/>
    </source>
</evidence>
<organism evidence="10 11">
    <name type="scientific">Nocardia vinacea</name>
    <dbReference type="NCBI Taxonomy" id="96468"/>
    <lineage>
        <taxon>Bacteria</taxon>
        <taxon>Bacillati</taxon>
        <taxon>Actinomycetota</taxon>
        <taxon>Actinomycetes</taxon>
        <taxon>Mycobacteriales</taxon>
        <taxon>Nocardiaceae</taxon>
        <taxon>Nocardia</taxon>
    </lineage>
</organism>
<reference evidence="10" key="1">
    <citation type="submission" date="2022-10" db="EMBL/GenBank/DDBJ databases">
        <title>The complete genomes of actinobacterial strains from the NBC collection.</title>
        <authorList>
            <person name="Joergensen T.S."/>
            <person name="Alvarez Arevalo M."/>
            <person name="Sterndorff E.B."/>
            <person name="Faurdal D."/>
            <person name="Vuksanovic O."/>
            <person name="Mourched A.-S."/>
            <person name="Charusanti P."/>
            <person name="Shaw S."/>
            <person name="Blin K."/>
            <person name="Weber T."/>
        </authorList>
    </citation>
    <scope>NUCLEOTIDE SEQUENCE</scope>
    <source>
        <strain evidence="10">NBC_01482</strain>
    </source>
</reference>
<evidence type="ECO:0000313" key="10">
    <source>
        <dbReference type="EMBL" id="WUV47745.1"/>
    </source>
</evidence>
<dbReference type="Pfam" id="PF00072">
    <property type="entry name" value="Response_reg"/>
    <property type="match status" value="1"/>
</dbReference>
<keyword evidence="5" id="KW-0804">Transcription</keyword>
<dbReference type="PANTHER" id="PTHR48111">
    <property type="entry name" value="REGULATOR OF RPOS"/>
    <property type="match status" value="1"/>
</dbReference>
<dbReference type="Gene3D" id="3.40.50.2300">
    <property type="match status" value="1"/>
</dbReference>
<dbReference type="CDD" id="cd00383">
    <property type="entry name" value="trans_reg_C"/>
    <property type="match status" value="1"/>
</dbReference>
<sequence>MRVIVVDGNDDTGDALVHKLRLRGHHADRKRRGADLLVAHHRYHAVILDLELPDMSGLTALRKLREVSSVPVVMLTADTDERSVVRALRSGADDYLVKPPRVAELAARLYAITRRLPVPAVPEPTTTVVAGDVRVDLEAETVEVAGRQVQLTRVEFAVLHALLEQPGAAVSRQQLLDRIWGDAFVAVSHSLYVHVNALRTKLNRPGLITTIHSYGYRWNPVAMAMKPVDDEAAMAMSILASHTV</sequence>
<dbReference type="SUPFAM" id="SSF46894">
    <property type="entry name" value="C-terminal effector domain of the bipartite response regulators"/>
    <property type="match status" value="1"/>
</dbReference>
<dbReference type="SMART" id="SM00862">
    <property type="entry name" value="Trans_reg_C"/>
    <property type="match status" value="1"/>
</dbReference>
<keyword evidence="3" id="KW-0805">Transcription regulation</keyword>
<feature type="modified residue" description="4-aspartylphosphate" evidence="6">
    <location>
        <position position="49"/>
    </location>
</feature>
<evidence type="ECO:0000313" key="11">
    <source>
        <dbReference type="Proteomes" id="UP001432062"/>
    </source>
</evidence>
<proteinExistence type="predicted"/>
<dbReference type="EMBL" id="CP109441">
    <property type="protein sequence ID" value="WUV47745.1"/>
    <property type="molecule type" value="Genomic_DNA"/>
</dbReference>
<evidence type="ECO:0000259" key="9">
    <source>
        <dbReference type="PROSITE" id="PS51755"/>
    </source>
</evidence>
<dbReference type="PROSITE" id="PS51755">
    <property type="entry name" value="OMPR_PHOB"/>
    <property type="match status" value="1"/>
</dbReference>
<protein>
    <submittedName>
        <fullName evidence="10">Response regulator transcription factor</fullName>
    </submittedName>
</protein>
<feature type="DNA-binding region" description="OmpR/PhoB-type" evidence="7">
    <location>
        <begin position="125"/>
        <end position="220"/>
    </location>
</feature>
<dbReference type="Proteomes" id="UP001432062">
    <property type="component" value="Chromosome"/>
</dbReference>
<dbReference type="Gene3D" id="1.10.10.10">
    <property type="entry name" value="Winged helix-like DNA-binding domain superfamily/Winged helix DNA-binding domain"/>
    <property type="match status" value="1"/>
</dbReference>
<evidence type="ECO:0000256" key="7">
    <source>
        <dbReference type="PROSITE-ProRule" id="PRU01091"/>
    </source>
</evidence>
<name>A0ABZ1YWS9_9NOCA</name>
<dbReference type="InterPro" id="IPR039420">
    <property type="entry name" value="WalR-like"/>
</dbReference>
<feature type="domain" description="Response regulatory" evidence="8">
    <location>
        <begin position="2"/>
        <end position="113"/>
    </location>
</feature>
<accession>A0ABZ1YWS9</accession>
<dbReference type="PROSITE" id="PS50110">
    <property type="entry name" value="RESPONSE_REGULATORY"/>
    <property type="match status" value="1"/>
</dbReference>
<evidence type="ECO:0000256" key="6">
    <source>
        <dbReference type="PROSITE-ProRule" id="PRU00169"/>
    </source>
</evidence>
<feature type="domain" description="OmpR/PhoB-type" evidence="9">
    <location>
        <begin position="125"/>
        <end position="220"/>
    </location>
</feature>
<evidence type="ECO:0000256" key="3">
    <source>
        <dbReference type="ARBA" id="ARBA00023015"/>
    </source>
</evidence>
<dbReference type="Pfam" id="PF00486">
    <property type="entry name" value="Trans_reg_C"/>
    <property type="match status" value="1"/>
</dbReference>
<dbReference type="InterPro" id="IPR016032">
    <property type="entry name" value="Sig_transdc_resp-reg_C-effctor"/>
</dbReference>
<dbReference type="InterPro" id="IPR036388">
    <property type="entry name" value="WH-like_DNA-bd_sf"/>
</dbReference>
<keyword evidence="2" id="KW-0902">Two-component regulatory system</keyword>
<evidence type="ECO:0000256" key="1">
    <source>
        <dbReference type="ARBA" id="ARBA00022553"/>
    </source>
</evidence>